<sequence>MKVTIELLEAGIYKDRCWQPAFKADKSQVCRVSPSYAAHLIKEKKAVLHSVTR</sequence>
<reference evidence="1 2" key="1">
    <citation type="submission" date="2017-10" db="EMBL/GenBank/DDBJ databases">
        <title>Nyctiphanis sp. nov., isolated from the stomach of the euphausiid Nyctiphanes simplex (Hansen, 1911) in the Gulf of California.</title>
        <authorList>
            <person name="Gomez-Gil B."/>
            <person name="Aguilar-Mendez M."/>
            <person name="Lopez-Cortes A."/>
            <person name="Gomez-Gutierrez J."/>
            <person name="Roque A."/>
            <person name="Lang E."/>
            <person name="Gonzalez-Castillo A."/>
        </authorList>
    </citation>
    <scope>NUCLEOTIDE SEQUENCE [LARGE SCALE GENOMIC DNA]</scope>
    <source>
        <strain evidence="1 2">CAIM 600</strain>
    </source>
</reference>
<comment type="caution">
    <text evidence="1">The sequence shown here is derived from an EMBL/GenBank/DDBJ whole genome shotgun (WGS) entry which is preliminary data.</text>
</comment>
<gene>
    <name evidence="1" type="ORF">CS022_16220</name>
</gene>
<dbReference type="AlphaFoldDB" id="A0A4V1LSP2"/>
<evidence type="ECO:0000313" key="1">
    <source>
        <dbReference type="EMBL" id="RXJ72388.1"/>
    </source>
</evidence>
<evidence type="ECO:0000313" key="2">
    <source>
        <dbReference type="Proteomes" id="UP000290287"/>
    </source>
</evidence>
<keyword evidence="2" id="KW-1185">Reference proteome</keyword>
<dbReference type="Proteomes" id="UP000290287">
    <property type="component" value="Unassembled WGS sequence"/>
</dbReference>
<proteinExistence type="predicted"/>
<protein>
    <submittedName>
        <fullName evidence="1">Uncharacterized protein</fullName>
    </submittedName>
</protein>
<dbReference type="EMBL" id="PEIB01000022">
    <property type="protein sequence ID" value="RXJ72388.1"/>
    <property type="molecule type" value="Genomic_DNA"/>
</dbReference>
<accession>A0A4V1LSP2</accession>
<organism evidence="1 2">
    <name type="scientific">Veronia nyctiphanis</name>
    <dbReference type="NCBI Taxonomy" id="1278244"/>
    <lineage>
        <taxon>Bacteria</taxon>
        <taxon>Pseudomonadati</taxon>
        <taxon>Pseudomonadota</taxon>
        <taxon>Gammaproteobacteria</taxon>
        <taxon>Vibrionales</taxon>
        <taxon>Vibrionaceae</taxon>
        <taxon>Veronia</taxon>
    </lineage>
</organism>
<name>A0A4V1LSP2_9GAMM</name>